<organism evidence="2 3">
    <name type="scientific">Alteraurantiacibacter lauratis</name>
    <dbReference type="NCBI Taxonomy" id="2054627"/>
    <lineage>
        <taxon>Bacteria</taxon>
        <taxon>Pseudomonadati</taxon>
        <taxon>Pseudomonadota</taxon>
        <taxon>Alphaproteobacteria</taxon>
        <taxon>Sphingomonadales</taxon>
        <taxon>Erythrobacteraceae</taxon>
        <taxon>Alteraurantiacibacter</taxon>
    </lineage>
</organism>
<dbReference type="EMBL" id="JBHRSU010000001">
    <property type="protein sequence ID" value="MFC3099596.1"/>
    <property type="molecule type" value="Genomic_DNA"/>
</dbReference>
<evidence type="ECO:0000259" key="1">
    <source>
        <dbReference type="PROSITE" id="PS51186"/>
    </source>
</evidence>
<evidence type="ECO:0000313" key="3">
    <source>
        <dbReference type="Proteomes" id="UP001595378"/>
    </source>
</evidence>
<dbReference type="SUPFAM" id="SSF55729">
    <property type="entry name" value="Acyl-CoA N-acyltransferases (Nat)"/>
    <property type="match status" value="1"/>
</dbReference>
<gene>
    <name evidence="2" type="ORF">ACFODK_01660</name>
</gene>
<reference evidence="3" key="1">
    <citation type="journal article" date="2019" name="Int. J. Syst. Evol. Microbiol.">
        <title>The Global Catalogue of Microorganisms (GCM) 10K type strain sequencing project: providing services to taxonomists for standard genome sequencing and annotation.</title>
        <authorList>
            <consortium name="The Broad Institute Genomics Platform"/>
            <consortium name="The Broad Institute Genome Sequencing Center for Infectious Disease"/>
            <person name="Wu L."/>
            <person name="Ma J."/>
        </authorList>
    </citation>
    <scope>NUCLEOTIDE SEQUENCE [LARGE SCALE GENOMIC DNA]</scope>
    <source>
        <strain evidence="3">KCTC 52606</strain>
    </source>
</reference>
<dbReference type="InterPro" id="IPR000182">
    <property type="entry name" value="GNAT_dom"/>
</dbReference>
<evidence type="ECO:0000313" key="2">
    <source>
        <dbReference type="EMBL" id="MFC3099596.1"/>
    </source>
</evidence>
<dbReference type="Proteomes" id="UP001595378">
    <property type="component" value="Unassembled WGS sequence"/>
</dbReference>
<dbReference type="Pfam" id="PF13480">
    <property type="entry name" value="Acetyltransf_6"/>
    <property type="match status" value="1"/>
</dbReference>
<feature type="domain" description="N-acetyltransferase" evidence="1">
    <location>
        <begin position="163"/>
        <end position="314"/>
    </location>
</feature>
<dbReference type="RefSeq" id="WP_336917180.1">
    <property type="nucleotide sequence ID" value="NZ_JBANRN010000001.1"/>
</dbReference>
<dbReference type="PROSITE" id="PS51186">
    <property type="entry name" value="GNAT"/>
    <property type="match status" value="1"/>
</dbReference>
<sequence>MGEIAYHDTVNELHGLGLCGKGPFARVEWFAALEAAGARAFLPMARDSSGTIVLPLMRGAKGLEVLTNWYAFTWAPLESAGASPDLLDLLARSLRSHVLTLSKLDEATADRLAATFRRAGFFVRRDICDTNHFLAIDGRSFAEYLASRPGALRTTLKRKAKKVVVRLSRRFDADDWAAYEAIYAASWKPAEGDPALLRAFAKQESARGHYLFGMALADGQPVAAQFWSVEDGTAYIHKLAHLPAAEALSPGTTLTAALMEQVIDRDRVAEVDFGTGNDSYKADWMDAVRPRFALTCIHPAAPRHWPLLAKALIRNLVSPPSDD</sequence>
<dbReference type="Gene3D" id="3.40.630.30">
    <property type="match status" value="1"/>
</dbReference>
<dbReference type="InterPro" id="IPR016181">
    <property type="entry name" value="Acyl_CoA_acyltransferase"/>
</dbReference>
<protein>
    <submittedName>
        <fullName evidence="2">GNAT family N-acetyltransferase</fullName>
    </submittedName>
</protein>
<proteinExistence type="predicted"/>
<dbReference type="InterPro" id="IPR038740">
    <property type="entry name" value="BioF2-like_GNAT_dom"/>
</dbReference>
<comment type="caution">
    <text evidence="2">The sequence shown here is derived from an EMBL/GenBank/DDBJ whole genome shotgun (WGS) entry which is preliminary data.</text>
</comment>
<name>A0ABV7ECN0_9SPHN</name>
<keyword evidence="3" id="KW-1185">Reference proteome</keyword>
<accession>A0ABV7ECN0</accession>